<protein>
    <recommendedName>
        <fullName evidence="9">Fibronectin type-III domain-containing protein</fullName>
    </recommendedName>
</protein>
<keyword evidence="8" id="KW-1185">Reference proteome</keyword>
<evidence type="ECO:0000313" key="8">
    <source>
        <dbReference type="Proteomes" id="UP000014760"/>
    </source>
</evidence>
<dbReference type="AlphaFoldDB" id="R7UHX9"/>
<feature type="transmembrane region" description="Helical" evidence="4">
    <location>
        <begin position="227"/>
        <end position="249"/>
    </location>
</feature>
<evidence type="ECO:0000256" key="4">
    <source>
        <dbReference type="SAM" id="Phobius"/>
    </source>
</evidence>
<reference evidence="8" key="1">
    <citation type="submission" date="2012-12" db="EMBL/GenBank/DDBJ databases">
        <authorList>
            <person name="Hellsten U."/>
            <person name="Grimwood J."/>
            <person name="Chapman J.A."/>
            <person name="Shapiro H."/>
            <person name="Aerts A."/>
            <person name="Otillar R.P."/>
            <person name="Terry A.Y."/>
            <person name="Boore J.L."/>
            <person name="Simakov O."/>
            <person name="Marletaz F."/>
            <person name="Cho S.-J."/>
            <person name="Edsinger-Gonzales E."/>
            <person name="Havlak P."/>
            <person name="Kuo D.-H."/>
            <person name="Larsson T."/>
            <person name="Lv J."/>
            <person name="Arendt D."/>
            <person name="Savage R."/>
            <person name="Osoegawa K."/>
            <person name="de Jong P."/>
            <person name="Lindberg D.R."/>
            <person name="Seaver E.C."/>
            <person name="Weisblat D.A."/>
            <person name="Putnam N.H."/>
            <person name="Grigoriev I.V."/>
            <person name="Rokhsar D.S."/>
        </authorList>
    </citation>
    <scope>NUCLEOTIDE SEQUENCE</scope>
    <source>
        <strain evidence="8">I ESC-2004</strain>
    </source>
</reference>
<name>R7UHX9_CAPTE</name>
<dbReference type="Proteomes" id="UP000014760">
    <property type="component" value="Unassembled WGS sequence"/>
</dbReference>
<keyword evidence="4" id="KW-0812">Transmembrane</keyword>
<evidence type="ECO:0008006" key="9">
    <source>
        <dbReference type="Google" id="ProtNLM"/>
    </source>
</evidence>
<dbReference type="Gene3D" id="2.60.40.2160">
    <property type="entry name" value="Interleukin-17 receptor A/B, fibronectin-III-like domain 1"/>
    <property type="match status" value="1"/>
</dbReference>
<evidence type="ECO:0000313" key="7">
    <source>
        <dbReference type="EnsemblMetazoa" id="CapteP220216"/>
    </source>
</evidence>
<evidence type="ECO:0000313" key="6">
    <source>
        <dbReference type="EMBL" id="ELU05693.1"/>
    </source>
</evidence>
<evidence type="ECO:0000256" key="5">
    <source>
        <dbReference type="SAM" id="SignalP"/>
    </source>
</evidence>
<keyword evidence="4" id="KW-0472">Membrane</keyword>
<comment type="subcellular location">
    <subcellularLocation>
        <location evidence="1">Cell membrane</location>
        <topology evidence="1">Single-pass type I membrane protein</topology>
    </subcellularLocation>
</comment>
<dbReference type="EMBL" id="AMQN01007744">
    <property type="status" value="NOT_ANNOTATED_CDS"/>
    <property type="molecule type" value="Genomic_DNA"/>
</dbReference>
<feature type="compositionally biased region" description="Low complexity" evidence="3">
    <location>
        <begin position="199"/>
        <end position="222"/>
    </location>
</feature>
<gene>
    <name evidence="6" type="ORF">CAPTEDRAFT_220216</name>
</gene>
<feature type="chain" id="PRO_5008788054" description="Fibronectin type-III domain-containing protein" evidence="5">
    <location>
        <begin position="20"/>
        <end position="317"/>
    </location>
</feature>
<evidence type="ECO:0000256" key="2">
    <source>
        <dbReference type="ARBA" id="ARBA00022475"/>
    </source>
</evidence>
<keyword evidence="5" id="KW-0732">Signal</keyword>
<dbReference type="HOGENOM" id="CLU_1005588_0_0_1"/>
<organism evidence="6">
    <name type="scientific">Capitella teleta</name>
    <name type="common">Polychaete worm</name>
    <dbReference type="NCBI Taxonomy" id="283909"/>
    <lineage>
        <taxon>Eukaryota</taxon>
        <taxon>Metazoa</taxon>
        <taxon>Spiralia</taxon>
        <taxon>Lophotrochozoa</taxon>
        <taxon>Annelida</taxon>
        <taxon>Polychaeta</taxon>
        <taxon>Sedentaria</taxon>
        <taxon>Scolecida</taxon>
        <taxon>Capitellidae</taxon>
        <taxon>Capitella</taxon>
    </lineage>
</organism>
<evidence type="ECO:0000256" key="3">
    <source>
        <dbReference type="SAM" id="MobiDB-lite"/>
    </source>
</evidence>
<proteinExistence type="predicted"/>
<dbReference type="EMBL" id="KB301320">
    <property type="protein sequence ID" value="ELU05693.1"/>
    <property type="molecule type" value="Genomic_DNA"/>
</dbReference>
<reference evidence="7" key="3">
    <citation type="submission" date="2015-06" db="UniProtKB">
        <authorList>
            <consortium name="EnsemblMetazoa"/>
        </authorList>
    </citation>
    <scope>IDENTIFICATION</scope>
</reference>
<sequence length="317" mass="34834">MARLHVVLMFVSMFGSINAACPNFAGSGFYDYELASLEGEIEGGDPVPCKVKKAEYCGNAEHADVPANWPGDPSTVSVRPVSKYSGGDVEWSAEMSWLLPQHGGYIHLTGFQLYLHPLADSGFPSPSTCYTFKVNLTNYLNKPHAAIRIWFKFNCMVDLLPDHEYQVTLFSLPLRPPSDLVEPEGAELKFRTVVPPDPSTTTLPPSTSTEVTSSPSEPPSTLSPGQIAGICIGVAILVVLIIVMIFVYVSTDQPLKSFLRCLCRREDVDIGRPPSPPIGHLEVTHKDIEDKINDKIKAENDKFDHDLSIIGPESSYR</sequence>
<keyword evidence="2" id="KW-1003">Cell membrane</keyword>
<evidence type="ECO:0000256" key="1">
    <source>
        <dbReference type="ARBA" id="ARBA00004251"/>
    </source>
</evidence>
<dbReference type="InterPro" id="IPR038683">
    <property type="entry name" value="IL17RA/B_FnIII-like_1_sf"/>
</dbReference>
<feature type="region of interest" description="Disordered" evidence="3">
    <location>
        <begin position="192"/>
        <end position="222"/>
    </location>
</feature>
<accession>R7UHX9</accession>
<reference evidence="6 8" key="2">
    <citation type="journal article" date="2013" name="Nature">
        <title>Insights into bilaterian evolution from three spiralian genomes.</title>
        <authorList>
            <person name="Simakov O."/>
            <person name="Marletaz F."/>
            <person name="Cho S.J."/>
            <person name="Edsinger-Gonzales E."/>
            <person name="Havlak P."/>
            <person name="Hellsten U."/>
            <person name="Kuo D.H."/>
            <person name="Larsson T."/>
            <person name="Lv J."/>
            <person name="Arendt D."/>
            <person name="Savage R."/>
            <person name="Osoegawa K."/>
            <person name="de Jong P."/>
            <person name="Grimwood J."/>
            <person name="Chapman J.A."/>
            <person name="Shapiro H."/>
            <person name="Aerts A."/>
            <person name="Otillar R.P."/>
            <person name="Terry A.Y."/>
            <person name="Boore J.L."/>
            <person name="Grigoriev I.V."/>
            <person name="Lindberg D.R."/>
            <person name="Seaver E.C."/>
            <person name="Weisblat D.A."/>
            <person name="Putnam N.H."/>
            <person name="Rokhsar D.S."/>
        </authorList>
    </citation>
    <scope>NUCLEOTIDE SEQUENCE</scope>
    <source>
        <strain evidence="6 8">I ESC-2004</strain>
    </source>
</reference>
<dbReference type="EnsemblMetazoa" id="CapteT220216">
    <property type="protein sequence ID" value="CapteP220216"/>
    <property type="gene ID" value="CapteG220216"/>
</dbReference>
<keyword evidence="4" id="KW-1133">Transmembrane helix</keyword>
<feature type="signal peptide" evidence="5">
    <location>
        <begin position="1"/>
        <end position="19"/>
    </location>
</feature>
<dbReference type="GO" id="GO:0005886">
    <property type="term" value="C:plasma membrane"/>
    <property type="evidence" value="ECO:0007669"/>
    <property type="project" value="UniProtKB-SubCell"/>
</dbReference>